<sequence>KIYICVCIIIDDLNHKKETISNNNILKLEKHTKIFASMCPDEILDHYDDYKVRRYLTTLMLGDISGFTNFVEKYTRMGKGGASKLTETLNSYIGVMVQEILSQNGDVLKFSGDAFIVMWKLENNNNMRDLTTTAIQTACIIQKHFGIYQTEVGITLRVKLAIASGKTYFMSIGDPKNMSYYMITGRPVWEVKRAEKLCKGGDILVSLSTWQWINPTEYIYETYPDGLHILVVTCSSTWYTLKGSYMPSEKDDWNNDLDKSDINKSSITMDNNMSSVTETLYERRMEEIDYSLRPKIIKLAKAHLKDALKSYILRPVIRSVEMDEPLEYLSEMRQVVIVFVNASLDVTKIKQMMKLIDAAYKTVCRIVDNMQGCVNKTSLFDKDLMFLCIFGLRGDKHELESQIGLKCAFRLRIALKKLANITDVSVGVTTGITYCGVIGHALRKEYTVIGMAVNKAARLMMVYDNKVVCDRDSFLHSQLEGTHFKLQEPKYLKGIVDIGPIYEFKEQVRYKAAKLIWSKYPLLGRDKEMSIFRNLLATMLDYRITKSYTATKPQYNTLIIKGEPRIGKTRILDEMALNIPSGISSNYISLVSTDMKKPYTLFHLIFSLPLKFSSKSTSKDREDKLIRLLSNIRYPEYLCVLNEVFNVRFPITKQYIISIESERLKILEQLLINLTEKCFQELWIIIIDDIEYADEESLNFFDIFIQTDMFLFVVSVGRKVSAEYRLANILLKKALNYLFRLIQEQSLGNPGWIESYLLSLLQSDKLEIINMTRKEAKLKGYVLAELKMLRRFITDTDILEKAGLSREDRWEMYQTSYTDNSILMADNETQDKIDLDNERINIAFSKTLETSLIHSTNIQINMEVLILKLFDALTPVDQLLLKCASILGVLINRKMLESVTEISKKDIGLTIRKLFEIRVLECGIGDFTKNVGPIIYYREVHNHISDIDIQCRCIGIVIPEELANLPKYASCGLIRFKTTIFQDTTYSLLTENQKIELHNKALKYLERNTRRCISCGEGYFQKLLGEQFLDEVGKIPIQYPLNIIQFHGISTKIFDVPKIKNVLITEKIPRYINILKKSKKRLTRTFSNIDFTNCECNLILLTVYTQMIEHCRGIGNNNKTLIALLEFAEICIENQNVPEARKLLEEAETILEEIFDPSKNDTVKYLYLMAKIQTLQGKCYFESGYTSEAEKSLDKAMKTLGYQFPKTDVMIKLKTIFQLKKLKFLLFFYPRQRREVSEENNYDTKYMNQLAYCLAQMFEVYKTKDMKKETRLAAIWALNIARANNDFLILSTCYTNMLITGHIYCSNTIIKYLENESIDLCNKEIRLIEYRDLKIIIELYAGIFFSRWIRGKIEEAINIGFVITRLAKSINLTNTECIVLPRLVNLLMISCCYSEIVSTLRELEFISRTHVDKSGRTWYFAACVDVQLDIGLMVLPYQECERYYLKEGEHLSLRGSEAERRYFTSMWLWCIRNKEWEASKVWLKKKVEKKRADEDLVAATLTDLKELEGMLISYVYYVSNYDIKAIDIMTQIEASLKNIKSLTRIVEIVIPRYILMKAYYFMVRGYKKMAIKILQKATKISDKMNNKLIYGWAMHCKQAWEGKLSPLQQDMWLQKCFPCAPSCYPCGPCPTPCVRLCYTCPVRACPPPPCPAPVACCPPTIPSFSCGPCSPCGPCIPCVPKCYPCAPARIICMPSCPPCTVKVYRC</sequence>
<dbReference type="InterPro" id="IPR001054">
    <property type="entry name" value="A/G_cyclase"/>
</dbReference>
<name>A0ABD1ZVN9_VESSQ</name>
<dbReference type="CDD" id="cd07302">
    <property type="entry name" value="CHD"/>
    <property type="match status" value="2"/>
</dbReference>
<dbReference type="PANTHER" id="PTHR16305">
    <property type="entry name" value="TESTICULAR SOLUBLE ADENYLYL CYCLASE"/>
    <property type="match status" value="1"/>
</dbReference>
<evidence type="ECO:0000313" key="6">
    <source>
        <dbReference type="Proteomes" id="UP001607302"/>
    </source>
</evidence>
<dbReference type="SUPFAM" id="SSF48452">
    <property type="entry name" value="TPR-like"/>
    <property type="match status" value="1"/>
</dbReference>
<keyword evidence="1" id="KW-0547">Nucleotide-binding</keyword>
<protein>
    <submittedName>
        <fullName evidence="5">Adenylate cyclase type 10-like</fullName>
    </submittedName>
</protein>
<keyword evidence="3" id="KW-0456">Lyase</keyword>
<feature type="non-terminal residue" evidence="5">
    <location>
        <position position="1"/>
    </location>
</feature>
<evidence type="ECO:0000313" key="5">
    <source>
        <dbReference type="EMBL" id="KAL2712439.1"/>
    </source>
</evidence>
<dbReference type="SUPFAM" id="SSF52540">
    <property type="entry name" value="P-loop containing nucleoside triphosphate hydrolases"/>
    <property type="match status" value="1"/>
</dbReference>
<feature type="domain" description="Guanylate cyclase" evidence="4">
    <location>
        <begin position="58"/>
        <end position="195"/>
    </location>
</feature>
<evidence type="ECO:0000256" key="1">
    <source>
        <dbReference type="ARBA" id="ARBA00022741"/>
    </source>
</evidence>
<dbReference type="InterPro" id="IPR027417">
    <property type="entry name" value="P-loop_NTPase"/>
</dbReference>
<dbReference type="FunFam" id="3.30.70.1230:FF:000017">
    <property type="entry name" value="Adenylate cyclase type 10"/>
    <property type="match status" value="1"/>
</dbReference>
<dbReference type="Gene3D" id="1.25.40.10">
    <property type="entry name" value="Tetratricopeptide repeat domain"/>
    <property type="match status" value="1"/>
</dbReference>
<feature type="domain" description="Guanylate cyclase" evidence="4">
    <location>
        <begin position="423"/>
        <end position="460"/>
    </location>
</feature>
<keyword evidence="2" id="KW-0067">ATP-binding</keyword>
<gene>
    <name evidence="5" type="ORF">V1478_017962</name>
</gene>
<dbReference type="PROSITE" id="PS50125">
    <property type="entry name" value="GUANYLATE_CYCLASE_2"/>
    <property type="match status" value="2"/>
</dbReference>
<reference evidence="5 6" key="1">
    <citation type="journal article" date="2024" name="Ann. Entomol. Soc. Am.">
        <title>Genomic analyses of the southern and eastern yellowjacket wasps (Hymenoptera: Vespidae) reveal evolutionary signatures of social life.</title>
        <authorList>
            <person name="Catto M.A."/>
            <person name="Caine P.B."/>
            <person name="Orr S.E."/>
            <person name="Hunt B.G."/>
            <person name="Goodisman M.A.D."/>
        </authorList>
    </citation>
    <scope>NUCLEOTIDE SEQUENCE [LARGE SCALE GENOMIC DNA]</scope>
    <source>
        <strain evidence="5">233</strain>
        <tissue evidence="5">Head and thorax</tissue>
    </source>
</reference>
<dbReference type="Gene3D" id="3.30.70.1230">
    <property type="entry name" value="Nucleotide cyclase"/>
    <property type="match status" value="2"/>
</dbReference>
<organism evidence="5 6">
    <name type="scientific">Vespula squamosa</name>
    <name type="common">Southern yellow jacket</name>
    <name type="synonym">Wasp</name>
    <dbReference type="NCBI Taxonomy" id="30214"/>
    <lineage>
        <taxon>Eukaryota</taxon>
        <taxon>Metazoa</taxon>
        <taxon>Ecdysozoa</taxon>
        <taxon>Arthropoda</taxon>
        <taxon>Hexapoda</taxon>
        <taxon>Insecta</taxon>
        <taxon>Pterygota</taxon>
        <taxon>Neoptera</taxon>
        <taxon>Endopterygota</taxon>
        <taxon>Hymenoptera</taxon>
        <taxon>Apocrita</taxon>
        <taxon>Aculeata</taxon>
        <taxon>Vespoidea</taxon>
        <taxon>Vespidae</taxon>
        <taxon>Vespinae</taxon>
        <taxon>Vespula</taxon>
    </lineage>
</organism>
<dbReference type="Proteomes" id="UP001607302">
    <property type="component" value="Unassembled WGS sequence"/>
</dbReference>
<dbReference type="PANTHER" id="PTHR16305:SF28">
    <property type="entry name" value="GUANYLATE CYCLASE DOMAIN-CONTAINING PROTEIN"/>
    <property type="match status" value="1"/>
</dbReference>
<comment type="caution">
    <text evidence="5">The sequence shown here is derived from an EMBL/GenBank/DDBJ whole genome shotgun (WGS) entry which is preliminary data.</text>
</comment>
<proteinExistence type="predicted"/>
<keyword evidence="6" id="KW-1185">Reference proteome</keyword>
<evidence type="ECO:0000256" key="3">
    <source>
        <dbReference type="ARBA" id="ARBA00023239"/>
    </source>
</evidence>
<evidence type="ECO:0000259" key="4">
    <source>
        <dbReference type="PROSITE" id="PS50125"/>
    </source>
</evidence>
<dbReference type="InterPro" id="IPR011990">
    <property type="entry name" value="TPR-like_helical_dom_sf"/>
</dbReference>
<dbReference type="InterPro" id="IPR029787">
    <property type="entry name" value="Nucleotide_cyclase"/>
</dbReference>
<dbReference type="SUPFAM" id="SSF55073">
    <property type="entry name" value="Nucleotide cyclase"/>
    <property type="match status" value="2"/>
</dbReference>
<evidence type="ECO:0000256" key="2">
    <source>
        <dbReference type="ARBA" id="ARBA00022840"/>
    </source>
</evidence>
<dbReference type="GO" id="GO:0016829">
    <property type="term" value="F:lyase activity"/>
    <property type="evidence" value="ECO:0007669"/>
    <property type="project" value="UniProtKB-KW"/>
</dbReference>
<dbReference type="Pfam" id="PF00211">
    <property type="entry name" value="Guanylate_cyc"/>
    <property type="match status" value="1"/>
</dbReference>
<accession>A0ABD1ZVN9</accession>
<dbReference type="EMBL" id="JAUDFV010000166">
    <property type="protein sequence ID" value="KAL2712439.1"/>
    <property type="molecule type" value="Genomic_DNA"/>
</dbReference>
<dbReference type="GO" id="GO:0005524">
    <property type="term" value="F:ATP binding"/>
    <property type="evidence" value="ECO:0007669"/>
    <property type="project" value="UniProtKB-KW"/>
</dbReference>